<keyword evidence="2" id="KW-0732">Signal</keyword>
<sequence>MRLFVLVCLFCCVLTASADSRFRHLTVENGLPSNTTDLIFRDSRGFVWIGTNAGLVRFDGSRTRTYLTELAGKSINAIHEDQSGNLWIGTGGGLFRYTYTRDRFTLIQLPAGLTGLTAGWIAPFYIDNQQQLWFFYPAKWAVFTLNIRTLRVLYRSPGTELTDRLIPYPQQPFQPLKVIYSRSDQGGIVKRSIRNGQVLQPELFFNPSSVKRPAPVFSFSYWLVPENDSIVWAGGDAGLIRLNTANAQFRQFRPALSPTGTINHLTAFGDHQLAVSSSGSGLLLFNTKTRRFYARFSVQRANQLSIAGDNVNRTFVDSAGLIFCSLNNGRGVSYTSLQPTPFRQVYGQLQAANLHLPDETVSAVCQAGATGLLLGTPYGLVSVAQTGHPAKRLNRLPGITSLVPVDKFFVLAGTSHGLFLAHTQTGQPTPLPFPGHFPADQVFAIVQTGPGSWWINTYYGAFSLTLHPDRSFSWQPIDFADIPGAAVVNTAAYVDPEQRTMFVLSEYGNLIYTFRRTDAGRWKRVAKQRIDLLGQQITSVPNAADSLNLACGQGIFRFHKQTLQGKLYRTAHPLNGILTSDRHTWYLSTNGLYQGNGQGHLVRYFTGADGIRPGNYIPAAAMQETGKRWFFGSPAGLFAYHPAIKPTTATGHPQLTRMSIADQADAGQMAAILTGNGITLTPGQEDFLLDWVIPDPIAPASHTFRYRLDGYDKSWQQTGNPATIRYTNLPAGDFLLLVEARSASGQLQATRRIPVQVTVAFTKTRWYRALLVFLLLFTVSLIAWLRIRIWRDEQAKAELARLQTETELRALRAQINPHFVFNCMNTIDAYILTDRNRQASRFLQRFSKLIRLTLENSESRLVALSQEIRLLDLYIGLEAERFNNLFRYRILVSPELNERPYQIPPLLVQPFVENAILHGLRHLPDPSTGELTITIRLAGETMHVCIQDNGIGREASARLNAQRPEAFRSMGMHVTAGRIAVYQQLYRQAIRVETTDCAPGTRVDLWLPALLPS</sequence>
<accession>A0A1S2VMD0</accession>
<dbReference type="InterPro" id="IPR013783">
    <property type="entry name" value="Ig-like_fold"/>
</dbReference>
<dbReference type="InterPro" id="IPR010559">
    <property type="entry name" value="Sig_transdc_His_kin_internal"/>
</dbReference>
<dbReference type="PANTHER" id="PTHR34220">
    <property type="entry name" value="SENSOR HISTIDINE KINASE YPDA"/>
    <property type="match status" value="1"/>
</dbReference>
<dbReference type="InterPro" id="IPR015943">
    <property type="entry name" value="WD40/YVTN_repeat-like_dom_sf"/>
</dbReference>
<evidence type="ECO:0000313" key="6">
    <source>
        <dbReference type="Proteomes" id="UP000181790"/>
    </source>
</evidence>
<evidence type="ECO:0000256" key="1">
    <source>
        <dbReference type="SAM" id="Phobius"/>
    </source>
</evidence>
<dbReference type="Pfam" id="PF06580">
    <property type="entry name" value="His_kinase"/>
    <property type="match status" value="1"/>
</dbReference>
<dbReference type="Pfam" id="PF07494">
    <property type="entry name" value="Reg_prop"/>
    <property type="match status" value="1"/>
</dbReference>
<keyword evidence="1" id="KW-0812">Transmembrane</keyword>
<dbReference type="SUPFAM" id="SSF50969">
    <property type="entry name" value="YVTN repeat-like/Quinoprotein amine dehydrogenase"/>
    <property type="match status" value="1"/>
</dbReference>
<evidence type="ECO:0000313" key="5">
    <source>
        <dbReference type="EMBL" id="OIN58948.1"/>
    </source>
</evidence>
<proteinExistence type="predicted"/>
<dbReference type="PANTHER" id="PTHR34220:SF7">
    <property type="entry name" value="SENSOR HISTIDINE KINASE YPDA"/>
    <property type="match status" value="1"/>
</dbReference>
<feature type="domain" description="Signal transduction histidine kinase internal region" evidence="3">
    <location>
        <begin position="807"/>
        <end position="884"/>
    </location>
</feature>
<feature type="chain" id="PRO_5010171452" description="Signal transduction histidine kinase internal region domain-containing protein" evidence="2">
    <location>
        <begin position="19"/>
        <end position="1013"/>
    </location>
</feature>
<name>A0A1S2VMD0_9BACT</name>
<gene>
    <name evidence="5" type="ORF">BLX24_12065</name>
</gene>
<keyword evidence="1" id="KW-1133">Transmembrane helix</keyword>
<dbReference type="RefSeq" id="WP_071503400.1">
    <property type="nucleotide sequence ID" value="NZ_MORL01000005.1"/>
</dbReference>
<keyword evidence="6" id="KW-1185">Reference proteome</keyword>
<dbReference type="Gene3D" id="3.30.565.10">
    <property type="entry name" value="Histidine kinase-like ATPase, C-terminal domain"/>
    <property type="match status" value="1"/>
</dbReference>
<dbReference type="InterPro" id="IPR011123">
    <property type="entry name" value="Y_Y_Y"/>
</dbReference>
<evidence type="ECO:0000256" key="2">
    <source>
        <dbReference type="SAM" id="SignalP"/>
    </source>
</evidence>
<evidence type="ECO:0000259" key="3">
    <source>
        <dbReference type="Pfam" id="PF06580"/>
    </source>
</evidence>
<feature type="signal peptide" evidence="2">
    <location>
        <begin position="1"/>
        <end position="18"/>
    </location>
</feature>
<dbReference type="Gene3D" id="2.60.40.10">
    <property type="entry name" value="Immunoglobulins"/>
    <property type="match status" value="1"/>
</dbReference>
<protein>
    <recommendedName>
        <fullName evidence="7">Signal transduction histidine kinase internal region domain-containing protein</fullName>
    </recommendedName>
</protein>
<feature type="domain" description="Two component regulator three Y" evidence="4">
    <location>
        <begin position="703"/>
        <end position="757"/>
    </location>
</feature>
<dbReference type="GO" id="GO:0016020">
    <property type="term" value="C:membrane"/>
    <property type="evidence" value="ECO:0007669"/>
    <property type="project" value="InterPro"/>
</dbReference>
<comment type="caution">
    <text evidence="5">The sequence shown here is derived from an EMBL/GenBank/DDBJ whole genome shotgun (WGS) entry which is preliminary data.</text>
</comment>
<dbReference type="EMBL" id="MORL01000005">
    <property type="protein sequence ID" value="OIN58948.1"/>
    <property type="molecule type" value="Genomic_DNA"/>
</dbReference>
<dbReference type="Proteomes" id="UP000181790">
    <property type="component" value="Unassembled WGS sequence"/>
</dbReference>
<dbReference type="AlphaFoldDB" id="A0A1S2VMD0"/>
<evidence type="ECO:0000259" key="4">
    <source>
        <dbReference type="Pfam" id="PF07495"/>
    </source>
</evidence>
<keyword evidence="1" id="KW-0472">Membrane</keyword>
<dbReference type="InterPro" id="IPR050640">
    <property type="entry name" value="Bact_2-comp_sensor_kinase"/>
</dbReference>
<evidence type="ECO:0008006" key="7">
    <source>
        <dbReference type="Google" id="ProtNLM"/>
    </source>
</evidence>
<dbReference type="SUPFAM" id="SSF63829">
    <property type="entry name" value="Calcium-dependent phosphotriesterase"/>
    <property type="match status" value="1"/>
</dbReference>
<dbReference type="OrthoDB" id="9809670at2"/>
<feature type="transmembrane region" description="Helical" evidence="1">
    <location>
        <begin position="766"/>
        <end position="787"/>
    </location>
</feature>
<dbReference type="GO" id="GO:0000155">
    <property type="term" value="F:phosphorelay sensor kinase activity"/>
    <property type="evidence" value="ECO:0007669"/>
    <property type="project" value="InterPro"/>
</dbReference>
<dbReference type="InterPro" id="IPR036890">
    <property type="entry name" value="HATPase_C_sf"/>
</dbReference>
<dbReference type="InterPro" id="IPR011110">
    <property type="entry name" value="Reg_prop"/>
</dbReference>
<dbReference type="InterPro" id="IPR011044">
    <property type="entry name" value="Quino_amine_DH_bsu"/>
</dbReference>
<dbReference type="Gene3D" id="2.130.10.10">
    <property type="entry name" value="YVTN repeat-like/Quinoprotein amine dehydrogenase"/>
    <property type="match status" value="4"/>
</dbReference>
<reference evidence="5 6" key="1">
    <citation type="submission" date="2016-10" db="EMBL/GenBank/DDBJ databases">
        <title>Arsenicibacter rosenii gen. nov., sp. nov., an efficient arsenic-methylating bacterium isolated from an arsenic-contaminated paddy soil.</title>
        <authorList>
            <person name="Huang K."/>
        </authorList>
    </citation>
    <scope>NUCLEOTIDE SEQUENCE [LARGE SCALE GENOMIC DNA]</scope>
    <source>
        <strain evidence="5 6">SM-1</strain>
    </source>
</reference>
<dbReference type="SUPFAM" id="SSF55874">
    <property type="entry name" value="ATPase domain of HSP90 chaperone/DNA topoisomerase II/histidine kinase"/>
    <property type="match status" value="1"/>
</dbReference>
<dbReference type="Pfam" id="PF07495">
    <property type="entry name" value="Y_Y_Y"/>
    <property type="match status" value="1"/>
</dbReference>
<organism evidence="5 6">
    <name type="scientific">Arsenicibacter rosenii</name>
    <dbReference type="NCBI Taxonomy" id="1750698"/>
    <lineage>
        <taxon>Bacteria</taxon>
        <taxon>Pseudomonadati</taxon>
        <taxon>Bacteroidota</taxon>
        <taxon>Cytophagia</taxon>
        <taxon>Cytophagales</taxon>
        <taxon>Spirosomataceae</taxon>
        <taxon>Arsenicibacter</taxon>
    </lineage>
</organism>